<evidence type="ECO:0000256" key="1">
    <source>
        <dbReference type="SAM" id="SignalP"/>
    </source>
</evidence>
<accession>A0A6P8WWW3</accession>
<reference evidence="3" key="1">
    <citation type="submission" date="2025-08" db="UniProtKB">
        <authorList>
            <consortium name="RefSeq"/>
        </authorList>
    </citation>
    <scope>IDENTIFICATION</scope>
    <source>
        <strain evidence="3">15112-1751.03</strain>
        <tissue evidence="3">Whole Adult</tissue>
    </source>
</reference>
<dbReference type="Proteomes" id="UP000515160">
    <property type="component" value="Chromosome 3"/>
</dbReference>
<proteinExistence type="predicted"/>
<dbReference type="GeneID" id="117567278"/>
<keyword evidence="1" id="KW-0732">Signal</keyword>
<evidence type="ECO:0000313" key="2">
    <source>
        <dbReference type="Proteomes" id="UP000515160"/>
    </source>
</evidence>
<feature type="signal peptide" evidence="1">
    <location>
        <begin position="1"/>
        <end position="21"/>
    </location>
</feature>
<gene>
    <name evidence="3" type="primary">LOC117567278</name>
</gene>
<name>A0A6P8WWW3_DROAB</name>
<dbReference type="AlphaFoldDB" id="A0A6P8WWW3"/>
<feature type="chain" id="PRO_5028199895" evidence="1">
    <location>
        <begin position="22"/>
        <end position="284"/>
    </location>
</feature>
<evidence type="ECO:0000313" key="3">
    <source>
        <dbReference type="RefSeq" id="XP_034103035.1"/>
    </source>
</evidence>
<dbReference type="OrthoDB" id="7999179at2759"/>
<keyword evidence="2" id="KW-1185">Reference proteome</keyword>
<sequence length="284" mass="31599">MFNFIAVLALLICVGATVVLSSSNVTVYMEDYIRLNQRQYEAKVKKFEVEIATFRETYGRELRAISVQADLLELKLNEATERLRPLELIDSWHNQCVQNYSTTIPTVATVRAALTSCSTAAQSNLNGHLQNAQNTYNNLKSYHTTNVKNMLNDCEKRHPASQGNYTSCVTNAIATANVNTIANQKNFITYMEQAECGAKSRITQAWECSYTTVHNTISSLSIALRLIDDCIANKMSCASVSCTTGCKNRMIVNLSQADFLNTTINNPFIGLSSKLGCLEIKFKD</sequence>
<protein>
    <submittedName>
        <fullName evidence="3">Uncharacterized protein LOC117567278</fullName>
    </submittedName>
</protein>
<organism evidence="2 3">
    <name type="scientific">Drosophila albomicans</name>
    <name type="common">Fruit fly</name>
    <dbReference type="NCBI Taxonomy" id="7291"/>
    <lineage>
        <taxon>Eukaryota</taxon>
        <taxon>Metazoa</taxon>
        <taxon>Ecdysozoa</taxon>
        <taxon>Arthropoda</taxon>
        <taxon>Hexapoda</taxon>
        <taxon>Insecta</taxon>
        <taxon>Pterygota</taxon>
        <taxon>Neoptera</taxon>
        <taxon>Endopterygota</taxon>
        <taxon>Diptera</taxon>
        <taxon>Brachycera</taxon>
        <taxon>Muscomorpha</taxon>
        <taxon>Ephydroidea</taxon>
        <taxon>Drosophilidae</taxon>
        <taxon>Drosophila</taxon>
    </lineage>
</organism>
<dbReference type="RefSeq" id="XP_034103035.1">
    <property type="nucleotide sequence ID" value="XM_034247144.2"/>
</dbReference>